<dbReference type="PANTHER" id="PTHR11941">
    <property type="entry name" value="ENOYL-COA HYDRATASE-RELATED"/>
    <property type="match status" value="1"/>
</dbReference>
<dbReference type="Pfam" id="PF00378">
    <property type="entry name" value="ECH_1"/>
    <property type="match status" value="1"/>
</dbReference>
<evidence type="ECO:0000313" key="5">
    <source>
        <dbReference type="EMBL" id="PJJ56302.1"/>
    </source>
</evidence>
<dbReference type="SUPFAM" id="SSF52096">
    <property type="entry name" value="ClpP/crotonase"/>
    <property type="match status" value="1"/>
</dbReference>
<comment type="similarity">
    <text evidence="1 4">Belongs to the enoyl-CoA hydratase/isomerase family.</text>
</comment>
<dbReference type="InterPro" id="IPR029045">
    <property type="entry name" value="ClpP/crotonase-like_dom_sf"/>
</dbReference>
<reference evidence="5 6" key="1">
    <citation type="submission" date="2017-11" db="EMBL/GenBank/DDBJ databases">
        <title>Genomic Encyclopedia of Archaeal and Bacterial Type Strains, Phase II (KMG-II): From Individual Species to Whole Genera.</title>
        <authorList>
            <person name="Goeker M."/>
        </authorList>
    </citation>
    <scope>NUCLEOTIDE SEQUENCE [LARGE SCALE GENOMIC DNA]</scope>
    <source>
        <strain evidence="5 6">DSM 27763</strain>
    </source>
</reference>
<evidence type="ECO:0000256" key="4">
    <source>
        <dbReference type="RuleBase" id="RU003707"/>
    </source>
</evidence>
<dbReference type="NCBIfam" id="NF005891">
    <property type="entry name" value="PRK07854.1"/>
    <property type="match status" value="1"/>
</dbReference>
<keyword evidence="6" id="KW-1185">Reference proteome</keyword>
<dbReference type="GO" id="GO:0006635">
    <property type="term" value="P:fatty acid beta-oxidation"/>
    <property type="evidence" value="ECO:0007669"/>
    <property type="project" value="TreeGrafter"/>
</dbReference>
<dbReference type="InterPro" id="IPR001753">
    <property type="entry name" value="Enoyl-CoA_hydra/iso"/>
</dbReference>
<protein>
    <submittedName>
        <fullName evidence="5">Enoyl-CoA hydratase</fullName>
    </submittedName>
</protein>
<gene>
    <name evidence="5" type="ORF">CLV56_0508</name>
</gene>
<proteinExistence type="inferred from homology"/>
<dbReference type="InterPro" id="IPR018376">
    <property type="entry name" value="Enoyl-CoA_hyd/isom_CS"/>
</dbReference>
<dbReference type="PROSITE" id="PS00166">
    <property type="entry name" value="ENOYL_COA_HYDRATASE"/>
    <property type="match status" value="1"/>
</dbReference>
<dbReference type="AlphaFoldDB" id="A0A0B2BGJ7"/>
<dbReference type="Gene3D" id="3.90.226.10">
    <property type="entry name" value="2-enoyl-CoA Hydratase, Chain A, domain 1"/>
    <property type="match status" value="1"/>
</dbReference>
<dbReference type="PANTHER" id="PTHR11941:SF169">
    <property type="entry name" value="(7AS)-7A-METHYL-1,5-DIOXO-2,3,5,6,7,7A-HEXAHYDRO-1H-INDENE-CARBOXYL-COA HYDROLASE"/>
    <property type="match status" value="1"/>
</dbReference>
<evidence type="ECO:0000256" key="2">
    <source>
        <dbReference type="ARBA" id="ARBA00023098"/>
    </source>
</evidence>
<dbReference type="Proteomes" id="UP000230842">
    <property type="component" value="Unassembled WGS sequence"/>
</dbReference>
<dbReference type="OrthoDB" id="3569436at2"/>
<accession>A0A0B2BGJ7</accession>
<sequence length="244" mass="25282">MIDVTRTDDVTVVELRRPERRNALDAATCDALREAALAADADGTRALVVTGAGTSFCAGADLDGVYGETFIAALYGMLGTLTELRIPVVAAVNGPAIGAGTQLALACDLRVAAPTARFGVPTARNGMAVDAWTIRTLAAVAGTGTARAMMLGAEMLDADTAYVRGLVDRIGDLDAALAWATEIAGFAPLTLAYNKLVLNSRPADADADAGARIAAGWDACWSSEDVREASIARTEKRPPVFVGR</sequence>
<dbReference type="EMBL" id="PGEZ01000001">
    <property type="protein sequence ID" value="PJJ56302.1"/>
    <property type="molecule type" value="Genomic_DNA"/>
</dbReference>
<comment type="caution">
    <text evidence="5">The sequence shown here is derived from an EMBL/GenBank/DDBJ whole genome shotgun (WGS) entry which is preliminary data.</text>
</comment>
<dbReference type="RefSeq" id="WP_039348783.1">
    <property type="nucleotide sequence ID" value="NZ_PGEZ01000001.1"/>
</dbReference>
<evidence type="ECO:0000256" key="3">
    <source>
        <dbReference type="ARBA" id="ARBA00023239"/>
    </source>
</evidence>
<evidence type="ECO:0000256" key="1">
    <source>
        <dbReference type="ARBA" id="ARBA00005254"/>
    </source>
</evidence>
<name>A0A0B2BGJ7_9ACTN</name>
<keyword evidence="3" id="KW-0456">Lyase</keyword>
<organism evidence="5 6">
    <name type="scientific">Mumia flava</name>
    <dbReference type="NCBI Taxonomy" id="1348852"/>
    <lineage>
        <taxon>Bacteria</taxon>
        <taxon>Bacillati</taxon>
        <taxon>Actinomycetota</taxon>
        <taxon>Actinomycetes</taxon>
        <taxon>Propionibacteriales</taxon>
        <taxon>Nocardioidaceae</taxon>
        <taxon>Mumia</taxon>
    </lineage>
</organism>
<keyword evidence="2" id="KW-0443">Lipid metabolism</keyword>
<dbReference type="CDD" id="cd06558">
    <property type="entry name" value="crotonase-like"/>
    <property type="match status" value="1"/>
</dbReference>
<dbReference type="GO" id="GO:0016829">
    <property type="term" value="F:lyase activity"/>
    <property type="evidence" value="ECO:0007669"/>
    <property type="project" value="UniProtKB-KW"/>
</dbReference>
<evidence type="ECO:0000313" key="6">
    <source>
        <dbReference type="Proteomes" id="UP000230842"/>
    </source>
</evidence>